<accession>A0ABV3G018</accession>
<dbReference type="RefSeq" id="WP_355083939.1">
    <property type="nucleotide sequence ID" value="NZ_JBEXKW010000006.1"/>
</dbReference>
<keyword evidence="2" id="KW-0012">Acyltransferase</keyword>
<evidence type="ECO:0000313" key="5">
    <source>
        <dbReference type="Proteomes" id="UP001551695"/>
    </source>
</evidence>
<keyword evidence="5" id="KW-1185">Reference proteome</keyword>
<evidence type="ECO:0000313" key="4">
    <source>
        <dbReference type="EMBL" id="MEV0711037.1"/>
    </source>
</evidence>
<dbReference type="SUPFAM" id="SSF55729">
    <property type="entry name" value="Acyl-CoA N-acyltransferases (Nat)"/>
    <property type="match status" value="1"/>
</dbReference>
<dbReference type="PROSITE" id="PS51186">
    <property type="entry name" value="GNAT"/>
    <property type="match status" value="1"/>
</dbReference>
<dbReference type="CDD" id="cd04301">
    <property type="entry name" value="NAT_SF"/>
    <property type="match status" value="1"/>
</dbReference>
<dbReference type="InterPro" id="IPR000182">
    <property type="entry name" value="GNAT_dom"/>
</dbReference>
<protein>
    <submittedName>
        <fullName evidence="4">GNAT family N-acetyltransferase</fullName>
    </submittedName>
</protein>
<sequence length="159" mass="17642">MSSDAEHRLRITVDDLTGPEIAALLDAHLAEMHAHSPDDSSHALDIAALRDPAVTFWSVWDRRELVGCGALKQLGPEHGEIKSMRTVATHAGRGIATTLLTHIVEVARARGYRRLSLETGASDFYLRAIDLYRRHGFARCPPFGDYEPSPHSVFMTRTL</sequence>
<dbReference type="Gene3D" id="3.40.630.30">
    <property type="match status" value="1"/>
</dbReference>
<comment type="caution">
    <text evidence="4">The sequence shown here is derived from an EMBL/GenBank/DDBJ whole genome shotgun (WGS) entry which is preliminary data.</text>
</comment>
<feature type="domain" description="N-acetyltransferase" evidence="3">
    <location>
        <begin position="11"/>
        <end position="159"/>
    </location>
</feature>
<evidence type="ECO:0000256" key="2">
    <source>
        <dbReference type="ARBA" id="ARBA00023315"/>
    </source>
</evidence>
<reference evidence="4 5" key="1">
    <citation type="submission" date="2024-06" db="EMBL/GenBank/DDBJ databases">
        <title>The Natural Products Discovery Center: Release of the First 8490 Sequenced Strains for Exploring Actinobacteria Biosynthetic Diversity.</title>
        <authorList>
            <person name="Kalkreuter E."/>
            <person name="Kautsar S.A."/>
            <person name="Yang D."/>
            <person name="Bader C.D."/>
            <person name="Teijaro C.N."/>
            <person name="Fluegel L."/>
            <person name="Davis C.M."/>
            <person name="Simpson J.R."/>
            <person name="Lauterbach L."/>
            <person name="Steele A.D."/>
            <person name="Gui C."/>
            <person name="Meng S."/>
            <person name="Li G."/>
            <person name="Viehrig K."/>
            <person name="Ye F."/>
            <person name="Su P."/>
            <person name="Kiefer A.F."/>
            <person name="Nichols A."/>
            <person name="Cepeda A.J."/>
            <person name="Yan W."/>
            <person name="Fan B."/>
            <person name="Jiang Y."/>
            <person name="Adhikari A."/>
            <person name="Zheng C.-J."/>
            <person name="Schuster L."/>
            <person name="Cowan T.M."/>
            <person name="Smanski M.J."/>
            <person name="Chevrette M.G."/>
            <person name="De Carvalho L.P.S."/>
            <person name="Shen B."/>
        </authorList>
    </citation>
    <scope>NUCLEOTIDE SEQUENCE [LARGE SCALE GENOMIC DNA]</scope>
    <source>
        <strain evidence="4 5">NPDC050403</strain>
    </source>
</reference>
<dbReference type="InterPro" id="IPR050832">
    <property type="entry name" value="Bact_Acetyltransf"/>
</dbReference>
<proteinExistence type="predicted"/>
<gene>
    <name evidence="4" type="ORF">AB0I48_26070</name>
</gene>
<keyword evidence="1" id="KW-0808">Transferase</keyword>
<name>A0ABV3G018_9NOCA</name>
<dbReference type="EMBL" id="JBFAKC010000013">
    <property type="protein sequence ID" value="MEV0711037.1"/>
    <property type="molecule type" value="Genomic_DNA"/>
</dbReference>
<organism evidence="4 5">
    <name type="scientific">Nocardia aurea</name>
    <dbReference type="NCBI Taxonomy" id="2144174"/>
    <lineage>
        <taxon>Bacteria</taxon>
        <taxon>Bacillati</taxon>
        <taxon>Actinomycetota</taxon>
        <taxon>Actinomycetes</taxon>
        <taxon>Mycobacteriales</taxon>
        <taxon>Nocardiaceae</taxon>
        <taxon>Nocardia</taxon>
    </lineage>
</organism>
<evidence type="ECO:0000256" key="1">
    <source>
        <dbReference type="ARBA" id="ARBA00022679"/>
    </source>
</evidence>
<dbReference type="PANTHER" id="PTHR43877">
    <property type="entry name" value="AMINOALKYLPHOSPHONATE N-ACETYLTRANSFERASE-RELATED-RELATED"/>
    <property type="match status" value="1"/>
</dbReference>
<dbReference type="Proteomes" id="UP001551695">
    <property type="component" value="Unassembled WGS sequence"/>
</dbReference>
<evidence type="ECO:0000259" key="3">
    <source>
        <dbReference type="PROSITE" id="PS51186"/>
    </source>
</evidence>
<dbReference type="InterPro" id="IPR016181">
    <property type="entry name" value="Acyl_CoA_acyltransferase"/>
</dbReference>
<dbReference type="PANTHER" id="PTHR43877:SF5">
    <property type="entry name" value="BLL8307 PROTEIN"/>
    <property type="match status" value="1"/>
</dbReference>
<dbReference type="Pfam" id="PF00583">
    <property type="entry name" value="Acetyltransf_1"/>
    <property type="match status" value="1"/>
</dbReference>